<protein>
    <recommendedName>
        <fullName evidence="3">Glutamyl-tRNA amidotransferase complex subunit Gta3 domain-containing protein</fullName>
    </recommendedName>
</protein>
<dbReference type="RefSeq" id="XP_037157726.1">
    <property type="nucleotide sequence ID" value="XM_037295725.1"/>
</dbReference>
<dbReference type="SUPFAM" id="SSF141000">
    <property type="entry name" value="Glu-tRNAGln amidotransferase C subunit"/>
    <property type="match status" value="1"/>
</dbReference>
<dbReference type="InterPro" id="IPR003837">
    <property type="entry name" value="GatC"/>
</dbReference>
<sequence length="791" mass="86251">MKSSAALSLLFLLPSIRAAAVPQLIGSELESTSSSLKRDTSGNLVPRSPQPGPSEPEIQGSKRETLPEAAASLTDDPSLGVSLNLKRDLSARSPQGPASNPGEFIDVGLSRVNPANHHSPADSSSSSSPADNGSEGFDPRLIDGASKISHDESREMHHMMEEDEKMEHHRHHNGTRDHNRNGTHHEDRKDGILAEFNAHGEHIVVYNGTHYPNGTNYSPANETMDGGKMLEKVVVDGDEVVVYRQPWNSTHYLHHHNHTEGPMPTATGVWLPSGTGWIPSGTGRPRHHRKVPSAAYAGFRGPMAKRDGRVSKDDEYSAGGVKHSIFHRQEMLFLELKQRRSSNFAHLALDTLLRSLVASSNAKEQDEIVKSPSATRVAHPAIGSINQNHNAVSKRSVPVGTPTQLPKRSSDVAMSWTQAVQGGSALLRQMTDGGPQSEFRSYADLADSGWSSFPTDGATDTDLEPALTALGAAEGTYVNMMQQDDFKLPGSNIEHPPTYAQYQQYYNPTHGLIIAEFNSSPQRTHKGPGTVHPALNRWSDVVYLVWADLCRDEPDAVKNIRCFFRHHIRTDSPTVGVIDEAVGGAGKLSPWPGVRFGTDTERGKALLGTAHGKVQSNAFAIRTLSSTTKPSDDLEALLAKPSWSVKTLFTPPNSATTPTPQITQKQLHHLLRLSALPLPTSIAEESRMISDLQSQLQFVKAIQEVDTEGVEPLVALRDETEEGERERTIGLEEMRGELEKEEVVGMRGRIVRRKAAEAKGESGREGGEGLDLLAQAPQRLGRYVVVDTAKD</sequence>
<keyword evidence="2" id="KW-0732">Signal</keyword>
<evidence type="ECO:0000256" key="1">
    <source>
        <dbReference type="SAM" id="MobiDB-lite"/>
    </source>
</evidence>
<dbReference type="InterPro" id="IPR049545">
    <property type="entry name" value="Gta3_dom"/>
</dbReference>
<evidence type="ECO:0000256" key="2">
    <source>
        <dbReference type="SAM" id="SignalP"/>
    </source>
</evidence>
<dbReference type="PANTHER" id="PTHR15004:SF0">
    <property type="entry name" value="GLUTAMYL-TRNA(GLN) AMIDOTRANSFERASE SUBUNIT C, MITOCHONDRIAL"/>
    <property type="match status" value="1"/>
</dbReference>
<evidence type="ECO:0000259" key="3">
    <source>
        <dbReference type="Pfam" id="PF20978"/>
    </source>
</evidence>
<feature type="chain" id="PRO_5033994360" description="Glutamyl-tRNA amidotransferase complex subunit Gta3 domain-containing protein" evidence="2">
    <location>
        <begin position="19"/>
        <end position="791"/>
    </location>
</feature>
<dbReference type="GO" id="GO:0030956">
    <property type="term" value="C:glutamyl-tRNA(Gln) amidotransferase complex"/>
    <property type="evidence" value="ECO:0007669"/>
    <property type="project" value="TreeGrafter"/>
</dbReference>
<feature type="region of interest" description="Disordered" evidence="1">
    <location>
        <begin position="28"/>
        <end position="143"/>
    </location>
</feature>
<dbReference type="GO" id="GO:0032543">
    <property type="term" value="P:mitochondrial translation"/>
    <property type="evidence" value="ECO:0007669"/>
    <property type="project" value="TreeGrafter"/>
</dbReference>
<comment type="caution">
    <text evidence="4">The sequence shown here is derived from an EMBL/GenBank/DDBJ whole genome shotgun (WGS) entry which is preliminary data.</text>
</comment>
<feature type="compositionally biased region" description="Low complexity" evidence="1">
    <location>
        <begin position="121"/>
        <end position="131"/>
    </location>
</feature>
<reference evidence="4 5" key="1">
    <citation type="journal article" date="2020" name="Genomics">
        <title>Complete, high-quality genomes from long-read metagenomic sequencing of two wolf lichen thalli reveals enigmatic genome architecture.</title>
        <authorList>
            <person name="McKenzie S.K."/>
            <person name="Walston R.F."/>
            <person name="Allen J.L."/>
        </authorList>
    </citation>
    <scope>NUCLEOTIDE SEQUENCE [LARGE SCALE GENOMIC DNA]</scope>
    <source>
        <strain evidence="4">WasteWater1</strain>
    </source>
</reference>
<dbReference type="EMBL" id="JACCJB010000002">
    <property type="protein sequence ID" value="KAF6230469.1"/>
    <property type="molecule type" value="Genomic_DNA"/>
</dbReference>
<keyword evidence="5" id="KW-1185">Reference proteome</keyword>
<feature type="signal peptide" evidence="2">
    <location>
        <begin position="1"/>
        <end position="18"/>
    </location>
</feature>
<dbReference type="GeneID" id="59333218"/>
<dbReference type="GO" id="GO:0006450">
    <property type="term" value="P:regulation of translational fidelity"/>
    <property type="evidence" value="ECO:0007669"/>
    <property type="project" value="InterPro"/>
</dbReference>
<dbReference type="GO" id="GO:0070681">
    <property type="term" value="P:glutaminyl-tRNAGln biosynthesis via transamidation"/>
    <property type="evidence" value="ECO:0007669"/>
    <property type="project" value="TreeGrafter"/>
</dbReference>
<feature type="region of interest" description="Disordered" evidence="1">
    <location>
        <begin position="163"/>
        <end position="186"/>
    </location>
</feature>
<dbReference type="AlphaFoldDB" id="A0A8H6FL05"/>
<dbReference type="Proteomes" id="UP000593566">
    <property type="component" value="Unassembled WGS sequence"/>
</dbReference>
<evidence type="ECO:0000313" key="4">
    <source>
        <dbReference type="EMBL" id="KAF6230469.1"/>
    </source>
</evidence>
<dbReference type="InterPro" id="IPR036113">
    <property type="entry name" value="Asp/Glu-ADT_sf_sub_c"/>
</dbReference>
<name>A0A8H6FL05_9LECA</name>
<dbReference type="GO" id="GO:0005739">
    <property type="term" value="C:mitochondrion"/>
    <property type="evidence" value="ECO:0007669"/>
    <property type="project" value="TreeGrafter"/>
</dbReference>
<dbReference type="Pfam" id="PF20978">
    <property type="entry name" value="Gta3"/>
    <property type="match status" value="1"/>
</dbReference>
<accession>A0A8H6FL05</accession>
<feature type="compositionally biased region" description="Basic and acidic residues" evidence="1">
    <location>
        <begin position="174"/>
        <end position="186"/>
    </location>
</feature>
<feature type="domain" description="Glutamyl-tRNA amidotransferase complex subunit Gta3" evidence="3">
    <location>
        <begin position="657"/>
        <end position="713"/>
    </location>
</feature>
<proteinExistence type="predicted"/>
<organism evidence="4 5">
    <name type="scientific">Letharia lupina</name>
    <dbReference type="NCBI Taxonomy" id="560253"/>
    <lineage>
        <taxon>Eukaryota</taxon>
        <taxon>Fungi</taxon>
        <taxon>Dikarya</taxon>
        <taxon>Ascomycota</taxon>
        <taxon>Pezizomycotina</taxon>
        <taxon>Lecanoromycetes</taxon>
        <taxon>OSLEUM clade</taxon>
        <taxon>Lecanoromycetidae</taxon>
        <taxon>Lecanorales</taxon>
        <taxon>Lecanorineae</taxon>
        <taxon>Parmeliaceae</taxon>
        <taxon>Letharia</taxon>
    </lineage>
</organism>
<dbReference type="PANTHER" id="PTHR15004">
    <property type="entry name" value="GLUTAMYL-TRNA(GLN) AMIDOTRANSFERASE SUBUNIT C, MITOCHONDRIAL"/>
    <property type="match status" value="1"/>
</dbReference>
<gene>
    <name evidence="4" type="ORF">HO133_004812</name>
</gene>
<evidence type="ECO:0000313" key="5">
    <source>
        <dbReference type="Proteomes" id="UP000593566"/>
    </source>
</evidence>